<evidence type="ECO:0008006" key="3">
    <source>
        <dbReference type="Google" id="ProtNLM"/>
    </source>
</evidence>
<reference evidence="1" key="1">
    <citation type="submission" date="2015-10" db="EMBL/GenBank/DDBJ databases">
        <title>Description of Candidatus Tenderia electrophaga gen. nov, sp. nov., an Uncultivated Electroautotroph from a Biocathode Enrichment.</title>
        <authorList>
            <person name="Eddie B.J."/>
            <person name="Malanoski A.P."/>
            <person name="Wang Z."/>
            <person name="Hall R.J."/>
            <person name="Oh S.D."/>
            <person name="Heiner C."/>
            <person name="Lin B."/>
            <person name="Strycharz-Glaven S.M."/>
        </authorList>
    </citation>
    <scope>NUCLEOTIDE SEQUENCE [LARGE SCALE GENOMIC DNA]</scope>
    <source>
        <strain evidence="1">NRL1</strain>
    </source>
</reference>
<dbReference type="InterPro" id="IPR007263">
    <property type="entry name" value="DCC1-like"/>
</dbReference>
<proteinExistence type="predicted"/>
<gene>
    <name evidence="1" type="ORF">Tel_07030</name>
</gene>
<dbReference type="AlphaFoldDB" id="A0A0S2TCN5"/>
<dbReference type="STRING" id="1748243.Tel_07030"/>
<name>A0A0S2TCN5_9GAMM</name>
<dbReference type="EMBL" id="CP013099">
    <property type="protein sequence ID" value="ALP52924.1"/>
    <property type="molecule type" value="Genomic_DNA"/>
</dbReference>
<evidence type="ECO:0000313" key="1">
    <source>
        <dbReference type="EMBL" id="ALP52924.1"/>
    </source>
</evidence>
<dbReference type="GO" id="GO:0015035">
    <property type="term" value="F:protein-disulfide reductase activity"/>
    <property type="evidence" value="ECO:0007669"/>
    <property type="project" value="InterPro"/>
</dbReference>
<dbReference type="Proteomes" id="UP000055136">
    <property type="component" value="Chromosome"/>
</dbReference>
<protein>
    <recommendedName>
        <fullName evidence="3">Thiol-disulfide oxidoreductase</fullName>
    </recommendedName>
</protein>
<organism evidence="1 2">
    <name type="scientific">Candidatus Tenderia electrophaga</name>
    <dbReference type="NCBI Taxonomy" id="1748243"/>
    <lineage>
        <taxon>Bacteria</taxon>
        <taxon>Pseudomonadati</taxon>
        <taxon>Pseudomonadota</taxon>
        <taxon>Gammaproteobacteria</taxon>
        <taxon>Candidatus Tenderiales</taxon>
        <taxon>Candidatus Tenderiaceae</taxon>
        <taxon>Candidatus Tenderia</taxon>
    </lineage>
</organism>
<evidence type="ECO:0000313" key="2">
    <source>
        <dbReference type="Proteomes" id="UP000055136"/>
    </source>
</evidence>
<accession>A0A0S2TCN5</accession>
<dbReference type="Pfam" id="PF04134">
    <property type="entry name" value="DCC1-like"/>
    <property type="match status" value="1"/>
</dbReference>
<dbReference type="KEGG" id="tee:Tel_07030"/>
<keyword evidence="2" id="KW-1185">Reference proteome</keyword>
<sequence>MAGESDKEILLVYDRECPVCERYSQVLRIKESVGELKIVNAREDSEIMKEITARGLDVDQGMVLKMGDQYYYGSDAIHALALISSRSGLFNRLNYWMFRSRTLSRILYPLLRWCRNLLLKMLGRTRINNLNRAGKEKF</sequence>